<gene>
    <name evidence="4" type="ORF">ACFPGP_03530</name>
</gene>
<accession>A0ABW0BEN8</accession>
<dbReference type="InterPro" id="IPR050766">
    <property type="entry name" value="Bact_Lucif_Oxidored"/>
</dbReference>
<dbReference type="InterPro" id="IPR036661">
    <property type="entry name" value="Luciferase-like_sf"/>
</dbReference>
<keyword evidence="2" id="KW-0503">Monooxygenase</keyword>
<sequence length="306" mass="32094">MTTVQVGMTMPVMEPDLDAVTLEAWARAIDEGPFASLCFGERVAFDNPETLTLLGACAAWTERVRLVTTVVVPQLHDPVRLAKALATADVLSAGRLTVGLGVGGREEDYVAAGADPATQTMGEMAARAGVMRRVWAGEKVREATLPVGPPPVQPGGPRLLVGTMGPRTIRSAAAWADGLAGVTLDLDTAAAADLFALTRAEWAAAGRPAPHLSTSFWFALDDGDGSARAQVHRHLRHYMNWLPVDLVDALAPTTGFAGTPDDLHVTLAAFAEAGADEVHLIPTGRDVAQVARVAEVVAADWPPCAS</sequence>
<dbReference type="RefSeq" id="WP_378586961.1">
    <property type="nucleotide sequence ID" value="NZ_JBHSKD010000004.1"/>
</dbReference>
<dbReference type="PANTHER" id="PTHR30137:SF8">
    <property type="entry name" value="BLR5498 PROTEIN"/>
    <property type="match status" value="1"/>
</dbReference>
<dbReference type="Proteomes" id="UP001596087">
    <property type="component" value="Unassembled WGS sequence"/>
</dbReference>
<keyword evidence="1 4" id="KW-0560">Oxidoreductase</keyword>
<keyword evidence="5" id="KW-1185">Reference proteome</keyword>
<evidence type="ECO:0000313" key="4">
    <source>
        <dbReference type="EMBL" id="MFC5175729.1"/>
    </source>
</evidence>
<evidence type="ECO:0000256" key="1">
    <source>
        <dbReference type="ARBA" id="ARBA00023002"/>
    </source>
</evidence>
<name>A0ABW0BEN8_9ACTN</name>
<comment type="caution">
    <text evidence="4">The sequence shown here is derived from an EMBL/GenBank/DDBJ whole genome shotgun (WGS) entry which is preliminary data.</text>
</comment>
<proteinExistence type="predicted"/>
<reference evidence="5" key="1">
    <citation type="journal article" date="2019" name="Int. J. Syst. Evol. Microbiol.">
        <title>The Global Catalogue of Microorganisms (GCM) 10K type strain sequencing project: providing services to taxonomists for standard genome sequencing and annotation.</title>
        <authorList>
            <consortium name="The Broad Institute Genomics Platform"/>
            <consortium name="The Broad Institute Genome Sequencing Center for Infectious Disease"/>
            <person name="Wu L."/>
            <person name="Ma J."/>
        </authorList>
    </citation>
    <scope>NUCLEOTIDE SEQUENCE [LARGE SCALE GENOMIC DNA]</scope>
    <source>
        <strain evidence="5">DFY41</strain>
    </source>
</reference>
<dbReference type="GO" id="GO:0016491">
    <property type="term" value="F:oxidoreductase activity"/>
    <property type="evidence" value="ECO:0007669"/>
    <property type="project" value="UniProtKB-KW"/>
</dbReference>
<protein>
    <submittedName>
        <fullName evidence="4">LLM class flavin-dependent oxidoreductase</fullName>
        <ecNumber evidence="4">1.-.-.-</ecNumber>
    </submittedName>
</protein>
<evidence type="ECO:0000259" key="3">
    <source>
        <dbReference type="Pfam" id="PF00296"/>
    </source>
</evidence>
<dbReference type="EC" id="1.-.-.-" evidence="4"/>
<feature type="domain" description="Luciferase-like" evidence="3">
    <location>
        <begin position="22"/>
        <end position="249"/>
    </location>
</feature>
<organism evidence="4 5">
    <name type="scientific">Nocardioides taihuensis</name>
    <dbReference type="NCBI Taxonomy" id="1835606"/>
    <lineage>
        <taxon>Bacteria</taxon>
        <taxon>Bacillati</taxon>
        <taxon>Actinomycetota</taxon>
        <taxon>Actinomycetes</taxon>
        <taxon>Propionibacteriales</taxon>
        <taxon>Nocardioidaceae</taxon>
        <taxon>Nocardioides</taxon>
    </lineage>
</organism>
<dbReference type="Gene3D" id="3.20.20.30">
    <property type="entry name" value="Luciferase-like domain"/>
    <property type="match status" value="1"/>
</dbReference>
<dbReference type="PANTHER" id="PTHR30137">
    <property type="entry name" value="LUCIFERASE-LIKE MONOOXYGENASE"/>
    <property type="match status" value="1"/>
</dbReference>
<evidence type="ECO:0000256" key="2">
    <source>
        <dbReference type="ARBA" id="ARBA00023033"/>
    </source>
</evidence>
<dbReference type="EMBL" id="JBHSKD010000004">
    <property type="protein sequence ID" value="MFC5175729.1"/>
    <property type="molecule type" value="Genomic_DNA"/>
</dbReference>
<dbReference type="Pfam" id="PF00296">
    <property type="entry name" value="Bac_luciferase"/>
    <property type="match status" value="1"/>
</dbReference>
<dbReference type="InterPro" id="IPR011251">
    <property type="entry name" value="Luciferase-like_dom"/>
</dbReference>
<dbReference type="SUPFAM" id="SSF51679">
    <property type="entry name" value="Bacterial luciferase-like"/>
    <property type="match status" value="1"/>
</dbReference>
<evidence type="ECO:0000313" key="5">
    <source>
        <dbReference type="Proteomes" id="UP001596087"/>
    </source>
</evidence>